<dbReference type="SMART" id="SM01419">
    <property type="entry name" value="Thiol-ester_cl"/>
    <property type="match status" value="1"/>
</dbReference>
<dbReference type="Proteomes" id="UP000670152">
    <property type="component" value="Unassembled WGS sequence"/>
</dbReference>
<feature type="domain" description="Alpha-macroglobulin receptor-binding" evidence="7">
    <location>
        <begin position="1477"/>
        <end position="1568"/>
    </location>
</feature>
<dbReference type="EMBL" id="JAANIB010009596">
    <property type="protein sequence ID" value="KAG5321767.1"/>
    <property type="molecule type" value="Genomic_DNA"/>
</dbReference>
<feature type="transmembrane region" description="Helical" evidence="3">
    <location>
        <begin position="1592"/>
        <end position="1615"/>
    </location>
</feature>
<evidence type="ECO:0000313" key="8">
    <source>
        <dbReference type="EMBL" id="KAG5321767.1"/>
    </source>
</evidence>
<dbReference type="InterPro" id="IPR011625">
    <property type="entry name" value="A2M_N_BRD"/>
</dbReference>
<feature type="domain" description="Alpha-2-macroglobulin" evidence="6">
    <location>
        <begin position="802"/>
        <end position="893"/>
    </location>
</feature>
<dbReference type="SMART" id="SM01360">
    <property type="entry name" value="A2M"/>
    <property type="match status" value="1"/>
</dbReference>
<dbReference type="SUPFAM" id="SSF57424">
    <property type="entry name" value="LDL receptor-like module"/>
    <property type="match status" value="1"/>
</dbReference>
<evidence type="ECO:0000313" key="9">
    <source>
        <dbReference type="Proteomes" id="UP000670152"/>
    </source>
</evidence>
<feature type="disulfide bond" evidence="2">
    <location>
        <begin position="761"/>
        <end position="776"/>
    </location>
</feature>
<reference evidence="8 9" key="1">
    <citation type="submission" date="2020-02" db="EMBL/GenBank/DDBJ databases">
        <title>Relaxed selection underlies rapid genomic changes in the transitions from sociality to social parasitism in ants.</title>
        <authorList>
            <person name="Bi X."/>
        </authorList>
    </citation>
    <scope>NUCLEOTIDE SEQUENCE [LARGE SCALE GENOMIC DNA]</scope>
    <source>
        <strain evidence="8">BGI-DK2014b</strain>
        <tissue evidence="8">Whole body</tissue>
    </source>
</reference>
<dbReference type="InterPro" id="IPR013783">
    <property type="entry name" value="Ig-like_fold"/>
</dbReference>
<dbReference type="Pfam" id="PF17791">
    <property type="entry name" value="MG3"/>
    <property type="match status" value="1"/>
</dbReference>
<dbReference type="Gene3D" id="4.10.400.10">
    <property type="entry name" value="Low-density Lipoprotein Receptor"/>
    <property type="match status" value="1"/>
</dbReference>
<dbReference type="PROSITE" id="PS50068">
    <property type="entry name" value="LDLRA_2"/>
    <property type="match status" value="1"/>
</dbReference>
<dbReference type="InterPro" id="IPR009048">
    <property type="entry name" value="A-macroglobulin_rcpt-bd"/>
</dbReference>
<dbReference type="Pfam" id="PF00207">
    <property type="entry name" value="A2M"/>
    <property type="match status" value="1"/>
</dbReference>
<organism evidence="8 9">
    <name type="scientific">Acromyrmex heyeri</name>
    <dbReference type="NCBI Taxonomy" id="230685"/>
    <lineage>
        <taxon>Eukaryota</taxon>
        <taxon>Metazoa</taxon>
        <taxon>Ecdysozoa</taxon>
        <taxon>Arthropoda</taxon>
        <taxon>Hexapoda</taxon>
        <taxon>Insecta</taxon>
        <taxon>Pterygota</taxon>
        <taxon>Neoptera</taxon>
        <taxon>Endopterygota</taxon>
        <taxon>Hymenoptera</taxon>
        <taxon>Apocrita</taxon>
        <taxon>Aculeata</taxon>
        <taxon>Formicoidea</taxon>
        <taxon>Formicidae</taxon>
        <taxon>Myrmicinae</taxon>
        <taxon>Acromyrmex</taxon>
    </lineage>
</organism>
<dbReference type="InterPro" id="IPR041555">
    <property type="entry name" value="MG3"/>
</dbReference>
<dbReference type="Gene3D" id="1.50.10.20">
    <property type="match status" value="1"/>
</dbReference>
<evidence type="ECO:0000259" key="6">
    <source>
        <dbReference type="SMART" id="SM01360"/>
    </source>
</evidence>
<accession>A0A836JPU6</accession>
<keyword evidence="4" id="KW-0732">Signal</keyword>
<sequence length="1634" mass="188020">MLVWILLLFLASGNGQFTQEPTESTPRLPWNRYDERDQNTGFGFRNPVGQNENVIIKDSTYFIVASRMVRPDQVYRLAVNILHSPLPMMVRTSIQRNGVEIAADHQEVKEGIPETLMMRMPPTSVDGDYKLRIEGLFNSLTGGQAFLNETKLIFSQRSMTIFIQLDKPVYMQGDTIRFRTIPIDTELKAYDNPVDVYMLDPNRRIMRRWLSRQSNLGTVSLSYQLSDQPVFGNWIVQVIAQNQVEEKTFLVEEYYQTRFEVNVTMPAFFFDNDPYIYGIVQANYTSGAPVRGNLTLKASFKPLDRIRNPSAAIEPVERYFNFNEYYPSWFRILNFYEERVPVLRFFNGTYHFQYPMQELLGFAPSIDGIEVTVVATVGERFLDEVIVGFSKARIFNSTTKIHFLGGSPQVFKPAMPFTLNLVASFHDNSPLRPTQLRDAMMEIRADIEMRSGGRRNIDIQYPRASPERADAWVVKMDLRKQLGLDSDRASQILDDITSMRVHAHFTDGEGYRAQTDLLLLAHESPNMKHIKISTSTENPKVGQYMIFHVQTNFYIDVFNYIIMSKGTILLTGEDNMQHNIKTFAIPLSPEMAPVATAAVYYVSRHGEVVADSLTFPVNGISRNNFTVFINNKKARTGERVEVAIYGEPGAYVALSGIDRSFYTMQAGNELSYANVISKMAHFDEQTNGTYTHTWQYHDGDPDEMIYFPSSTFGIDVNRTFDYIGLVVFTDATLYRRPDLCNRTQGFGECLTGRCYRLEKKCDGVFDCEDGTDEARCIERNATDLAQFRKDRFNRIQRHYENVWLWKDINIGPHGRQIFNLDVPRRPVHWMVTAFSMSPSVGFGMLPKTLKYTGVLPFYINVEMPAHSRQGEQIGIRVSVFNYMHYNIEATVVLSGSKDYKFVHVEDNGIVQSYKPRTSFGEHQFFIWIPAQDVNIVYLPIVPVRLGDIKIHVYATTLIGKDSVTRNLHVEADGVPQYRHQSILLDLSNRAYIQEYLHVNVTETPIITYDENRYYVFGSNKATVSLVGDVVGPIFPTMPVNATSLLNLPMDCAEQNMFSFAVNMYTTLYMRLINQRNRIQEKESFYYMNIGYQKQLSFMNPDGSFSFFRTDWNQSMPSVWLTAFCARIFQEASFYEWENYLYIDPEVISQAISWILKHQTPEGAFYEVTWLPDRKMNSSLNYKNDIIAHRNISLTAHVLITLQSVKDLTGGLGSQVALSAANAVKWLERNLKLLEQRGKPYETAIVAYALLVAKASTAEQAYNILAKHEKTEGEYRYWGREHVPPPPTKQENQKTFRLPRLPFNYDSENIETTSYALLVYVARQELMLEPIVRWLNVQRLTDGGWASTQDTVWATKALMEYTVRSRIRDVSSLSVDIEFSSVDNKTETLIVNNKNLAKLQTIEIPQAWGIVKVQAKGAGYAILQMHVQYNVDIKKFQTEPPIKAFDLVTRANFHGRNQSHISYLCCQRWTNLNESMRSGMAVLDVAVPTGYIIQQQTLDRYILSKQVRNLQRARFQERKVLFYFDYLDNEETCVNFTMERWYPVANMSRYLSIRVYDYYAPERFNESIFDALPTYTLNICEVCGSSQCPYCPIYNAAMLLSTPTGFLLIASLIVTITRYFRTQQFGDDLLTACSI</sequence>
<dbReference type="Gene3D" id="2.60.40.1930">
    <property type="match status" value="2"/>
</dbReference>
<gene>
    <name evidence="8" type="primary">Cd109_0</name>
    <name evidence="8" type="ORF">G6Z77_0000253</name>
</gene>
<dbReference type="Pfam" id="PF07677">
    <property type="entry name" value="A2M_recep"/>
    <property type="match status" value="1"/>
</dbReference>
<dbReference type="CDD" id="cd00112">
    <property type="entry name" value="LDLa"/>
    <property type="match status" value="1"/>
</dbReference>
<proteinExistence type="predicted"/>
<name>A0A836JPU6_9HYME</name>
<dbReference type="Gene3D" id="2.20.130.20">
    <property type="match status" value="1"/>
</dbReference>
<dbReference type="PANTHER" id="PTHR11412:SF172">
    <property type="entry name" value="LD23292P"/>
    <property type="match status" value="1"/>
</dbReference>
<dbReference type="InterPro" id="IPR050473">
    <property type="entry name" value="A2M/Complement_sys"/>
</dbReference>
<evidence type="ECO:0000256" key="4">
    <source>
        <dbReference type="SAM" id="SignalP"/>
    </source>
</evidence>
<evidence type="ECO:0000256" key="1">
    <source>
        <dbReference type="ARBA" id="ARBA00023157"/>
    </source>
</evidence>
<dbReference type="OrthoDB" id="6359008at2759"/>
<dbReference type="GO" id="GO:0004866">
    <property type="term" value="F:endopeptidase inhibitor activity"/>
    <property type="evidence" value="ECO:0007669"/>
    <property type="project" value="InterPro"/>
</dbReference>
<dbReference type="SUPFAM" id="SSF49410">
    <property type="entry name" value="Alpha-macroglobulin receptor domain"/>
    <property type="match status" value="1"/>
</dbReference>
<dbReference type="InterPro" id="IPR036595">
    <property type="entry name" value="A-macroglobulin_rcpt-bd_sf"/>
</dbReference>
<dbReference type="Gene3D" id="2.60.40.10">
    <property type="entry name" value="Immunoglobulins"/>
    <property type="match status" value="1"/>
</dbReference>
<dbReference type="InterPro" id="IPR002172">
    <property type="entry name" value="LDrepeatLR_classA_rpt"/>
</dbReference>
<keyword evidence="3" id="KW-1133">Transmembrane helix</keyword>
<dbReference type="Pfam" id="PF07678">
    <property type="entry name" value="TED_complement"/>
    <property type="match status" value="1"/>
</dbReference>
<dbReference type="Pfam" id="PF07703">
    <property type="entry name" value="A2M_BRD"/>
    <property type="match status" value="1"/>
</dbReference>
<dbReference type="InterPro" id="IPR011626">
    <property type="entry name" value="Alpha-macroglobulin_TED"/>
</dbReference>
<dbReference type="SMART" id="SM01359">
    <property type="entry name" value="A2M_N_2"/>
    <property type="match status" value="1"/>
</dbReference>
<dbReference type="Gene3D" id="2.60.40.690">
    <property type="entry name" value="Alpha-macroglobulin, receptor-binding domain"/>
    <property type="match status" value="1"/>
</dbReference>
<dbReference type="Pfam" id="PF01835">
    <property type="entry name" value="MG2"/>
    <property type="match status" value="1"/>
</dbReference>
<comment type="caution">
    <text evidence="2">Lacks conserved residue(s) required for the propagation of feature annotation.</text>
</comment>
<dbReference type="InterPro" id="IPR047565">
    <property type="entry name" value="Alpha-macroglob_thiol-ester_cl"/>
</dbReference>
<comment type="caution">
    <text evidence="8">The sequence shown here is derived from an EMBL/GenBank/DDBJ whole genome shotgun (WGS) entry which is preliminary data.</text>
</comment>
<dbReference type="SUPFAM" id="SSF48239">
    <property type="entry name" value="Terpenoid cyclases/Protein prenyltransferases"/>
    <property type="match status" value="1"/>
</dbReference>
<evidence type="ECO:0000259" key="5">
    <source>
        <dbReference type="SMART" id="SM01359"/>
    </source>
</evidence>
<feature type="domain" description="Alpha-2-macroglobulin bait region" evidence="5">
    <location>
        <begin position="530"/>
        <end position="664"/>
    </location>
</feature>
<dbReference type="InterPro" id="IPR036055">
    <property type="entry name" value="LDL_receptor-like_sf"/>
</dbReference>
<feature type="disulfide bond" evidence="2">
    <location>
        <begin position="749"/>
        <end position="767"/>
    </location>
</feature>
<evidence type="ECO:0000256" key="2">
    <source>
        <dbReference type="PROSITE-ProRule" id="PRU00124"/>
    </source>
</evidence>
<evidence type="ECO:0000259" key="7">
    <source>
        <dbReference type="SMART" id="SM01361"/>
    </source>
</evidence>
<feature type="non-terminal residue" evidence="8">
    <location>
        <position position="1634"/>
    </location>
</feature>
<feature type="chain" id="PRO_5032771805" evidence="4">
    <location>
        <begin position="16"/>
        <end position="1634"/>
    </location>
</feature>
<dbReference type="InterPro" id="IPR008930">
    <property type="entry name" value="Terpenoid_cyclase/PrenylTrfase"/>
</dbReference>
<feature type="signal peptide" evidence="4">
    <location>
        <begin position="1"/>
        <end position="15"/>
    </location>
</feature>
<protein>
    <submittedName>
        <fullName evidence="8">CD109 protein</fullName>
    </submittedName>
</protein>
<keyword evidence="3" id="KW-0812">Transmembrane</keyword>
<dbReference type="GO" id="GO:0005615">
    <property type="term" value="C:extracellular space"/>
    <property type="evidence" value="ECO:0007669"/>
    <property type="project" value="InterPro"/>
</dbReference>
<dbReference type="InterPro" id="IPR001599">
    <property type="entry name" value="Macroglobln_a2"/>
</dbReference>
<dbReference type="SMART" id="SM01361">
    <property type="entry name" value="A2M_recep"/>
    <property type="match status" value="1"/>
</dbReference>
<feature type="non-terminal residue" evidence="8">
    <location>
        <position position="1"/>
    </location>
</feature>
<dbReference type="Gene3D" id="2.60.40.2950">
    <property type="match status" value="1"/>
</dbReference>
<dbReference type="InterPro" id="IPR002890">
    <property type="entry name" value="MG2"/>
</dbReference>
<keyword evidence="1 2" id="KW-1015">Disulfide bond</keyword>
<dbReference type="PANTHER" id="PTHR11412">
    <property type="entry name" value="MACROGLOBULIN / COMPLEMENT"/>
    <property type="match status" value="1"/>
</dbReference>
<evidence type="ECO:0000256" key="3">
    <source>
        <dbReference type="SAM" id="Phobius"/>
    </source>
</evidence>
<keyword evidence="9" id="KW-1185">Reference proteome</keyword>
<keyword evidence="3" id="KW-0472">Membrane</keyword>
<dbReference type="SMART" id="SM00192">
    <property type="entry name" value="LDLa"/>
    <property type="match status" value="1"/>
</dbReference>